<dbReference type="Pfam" id="PF12728">
    <property type="entry name" value="HTH_17"/>
    <property type="match status" value="1"/>
</dbReference>
<dbReference type="RefSeq" id="WP_255026723.1">
    <property type="nucleotide sequence ID" value="NZ_JANDHW010000005.1"/>
</dbReference>
<comment type="caution">
    <text evidence="2">The sequence shown here is derived from an EMBL/GenBank/DDBJ whole genome shotgun (WGS) entry which is preliminary data.</text>
</comment>
<keyword evidence="3" id="KW-1185">Reference proteome</keyword>
<organism evidence="2 3">
    <name type="scientific">Coprobacter tertius</name>
    <dbReference type="NCBI Taxonomy" id="2944915"/>
    <lineage>
        <taxon>Bacteria</taxon>
        <taxon>Pseudomonadati</taxon>
        <taxon>Bacteroidota</taxon>
        <taxon>Bacteroidia</taxon>
        <taxon>Bacteroidales</taxon>
        <taxon>Barnesiellaceae</taxon>
        <taxon>Coprobacter</taxon>
    </lineage>
</organism>
<dbReference type="Proteomes" id="UP001205603">
    <property type="component" value="Unassembled WGS sequence"/>
</dbReference>
<dbReference type="InterPro" id="IPR041657">
    <property type="entry name" value="HTH_17"/>
</dbReference>
<accession>A0ABT1MGI2</accession>
<dbReference type="NCBIfam" id="TIGR01764">
    <property type="entry name" value="excise"/>
    <property type="match status" value="1"/>
</dbReference>
<sequence length="246" mass="28880">MSSNIEVQRVCQFCGAEFTAKTTVTKYCSHRCSSLAHKQRTREQKVEATNYETLSKLNSKNSASINNKEFLTVPQAGKLMGVSRFTVYRYLHDNLLKCVKLRGKTFIRRKDLEALFDNATEYKIRKRETSIVITDFYTMKELTEKFGIKGTWAYKMIKEKGVPKITHRGNTLYSKLHVDKVLTKPKTERSIKEWYTTEESMLKYNLTRDSLYHIIKRNDITKTKAGRYIKIAKEELDRIFEQPIIY</sequence>
<evidence type="ECO:0000313" key="2">
    <source>
        <dbReference type="EMBL" id="MCP9611735.1"/>
    </source>
</evidence>
<feature type="domain" description="Helix-turn-helix" evidence="1">
    <location>
        <begin position="70"/>
        <end position="117"/>
    </location>
</feature>
<dbReference type="InterPro" id="IPR010093">
    <property type="entry name" value="SinI_DNA-bd"/>
</dbReference>
<evidence type="ECO:0000313" key="3">
    <source>
        <dbReference type="Proteomes" id="UP001205603"/>
    </source>
</evidence>
<name>A0ABT1MGI2_9BACT</name>
<evidence type="ECO:0000259" key="1">
    <source>
        <dbReference type="Pfam" id="PF12728"/>
    </source>
</evidence>
<gene>
    <name evidence="2" type="ORF">NMU02_06495</name>
</gene>
<proteinExistence type="predicted"/>
<dbReference type="EMBL" id="JANDHW010000005">
    <property type="protein sequence ID" value="MCP9611735.1"/>
    <property type="molecule type" value="Genomic_DNA"/>
</dbReference>
<reference evidence="2 3" key="1">
    <citation type="submission" date="2022-07" db="EMBL/GenBank/DDBJ databases">
        <title>Fecal culturing of patients with breast cancer.</title>
        <authorList>
            <person name="Teng N.M.Y."/>
            <person name="Kiu R."/>
            <person name="Evans R."/>
            <person name="Baker D.J."/>
            <person name="Zenner C."/>
            <person name="Robinson S.D."/>
            <person name="Hall L.J."/>
        </authorList>
    </citation>
    <scope>NUCLEOTIDE SEQUENCE [LARGE SCALE GENOMIC DNA]</scope>
    <source>
        <strain evidence="2 3">LH1063</strain>
    </source>
</reference>
<protein>
    <submittedName>
        <fullName evidence="2">Helix-turn-helix domain-containing protein</fullName>
    </submittedName>
</protein>